<gene>
    <name evidence="1" type="ORF">METZ01_LOCUS60581</name>
</gene>
<dbReference type="PROSITE" id="PS51257">
    <property type="entry name" value="PROKAR_LIPOPROTEIN"/>
    <property type="match status" value="1"/>
</dbReference>
<dbReference type="InterPro" id="IPR010281">
    <property type="entry name" value="DUF885"/>
</dbReference>
<dbReference type="Pfam" id="PF05960">
    <property type="entry name" value="DUF885"/>
    <property type="match status" value="1"/>
</dbReference>
<evidence type="ECO:0000313" key="1">
    <source>
        <dbReference type="EMBL" id="SVA07727.1"/>
    </source>
</evidence>
<dbReference type="EMBL" id="UINC01003602">
    <property type="protein sequence ID" value="SVA07727.1"/>
    <property type="molecule type" value="Genomic_DNA"/>
</dbReference>
<evidence type="ECO:0008006" key="2">
    <source>
        <dbReference type="Google" id="ProtNLM"/>
    </source>
</evidence>
<sequence length="560" mass="65385">MKKINAIILAVLMIIVSCSTNQKVNELSRKSDYKDLLQVFTELRKLQDPVLNNGVPDYTSKAMANQKKSLEALLTNMQMIDTTDWSVHDRVDFHLVLAEMKALNFHHRVYRPWAKDPGFYSFRSGDAGASMNVESFMRLLFDFETPLTNDKKNKIIKFFEIVPEIFEQARTNLTDGCSDFADLAIRNGEHEARMFENFTEKFRDVHPELAAGSIRVANEIRLFGKWLSENKHTMTSPAGSGKENYSWWMKNVQFSPWDWKESNEIIQREYDRIITFLKLEEHRNQKLPPLKVAMNRKEYETSIHYALHHVVDFLRDGNMMTIDDWVNPADYTGFDDLVQLEERLTVDDSNEEFLPENSSIDTKVRQREILPGETHEYIGHMLDYQRQDRLDLSPIRKAERRFNMGSMRTEGWAVALEELLMQAGVLDERPQKGREMEYLMNASHMSLAIPDMKMHANEINLTEARQLCAEIMPRGWSQENEDMVWFEMQSNIRNPGGFHSNVVTGKAYFIKLFRERAVQLGDSFVIKDFIDEFLSFGIIPMPLIRWEMTGNDDEIKMLQN</sequence>
<dbReference type="AlphaFoldDB" id="A0A381SZ83"/>
<reference evidence="1" key="1">
    <citation type="submission" date="2018-05" db="EMBL/GenBank/DDBJ databases">
        <authorList>
            <person name="Lanie J.A."/>
            <person name="Ng W.-L."/>
            <person name="Kazmierczak K.M."/>
            <person name="Andrzejewski T.M."/>
            <person name="Davidsen T.M."/>
            <person name="Wayne K.J."/>
            <person name="Tettelin H."/>
            <person name="Glass J.I."/>
            <person name="Rusch D."/>
            <person name="Podicherti R."/>
            <person name="Tsui H.-C.T."/>
            <person name="Winkler M.E."/>
        </authorList>
    </citation>
    <scope>NUCLEOTIDE SEQUENCE</scope>
</reference>
<protein>
    <recommendedName>
        <fullName evidence="2">DUF885 domain-containing protein</fullName>
    </recommendedName>
</protein>
<organism evidence="1">
    <name type="scientific">marine metagenome</name>
    <dbReference type="NCBI Taxonomy" id="408172"/>
    <lineage>
        <taxon>unclassified sequences</taxon>
        <taxon>metagenomes</taxon>
        <taxon>ecological metagenomes</taxon>
    </lineage>
</organism>
<accession>A0A381SZ83</accession>
<name>A0A381SZ83_9ZZZZ</name>
<proteinExistence type="predicted"/>